<evidence type="ECO:0000313" key="3">
    <source>
        <dbReference type="Proteomes" id="UP000717585"/>
    </source>
</evidence>
<protein>
    <submittedName>
        <fullName evidence="2">Uncharacterized protein</fullName>
    </submittedName>
</protein>
<evidence type="ECO:0000256" key="1">
    <source>
        <dbReference type="SAM" id="MobiDB-lite"/>
    </source>
</evidence>
<gene>
    <name evidence="2" type="ORF">J8273_2138</name>
</gene>
<keyword evidence="3" id="KW-1185">Reference proteome</keyword>
<name>A0A8J6BAV4_9EUKA</name>
<evidence type="ECO:0000313" key="2">
    <source>
        <dbReference type="EMBL" id="KAG9396407.1"/>
    </source>
</evidence>
<dbReference type="AlphaFoldDB" id="A0A8J6BAV4"/>
<feature type="compositionally biased region" description="Low complexity" evidence="1">
    <location>
        <begin position="319"/>
        <end position="328"/>
    </location>
</feature>
<sequence>MTTTPENVHELLQNVTRLSREGKHVQAKVLAVEAVKILGESKNSSLGLEMAVARHNLAVEYEFLKAYHQAISEYDKMAAILERHKNIDESVAAQLLSAREEAKRVHMAKITYTGAARRVRSPEVGLKPSTYGVKRVVGFHGNQRRKVKLPSSLPKQQKEVKPPSTTGDAAKRTLTPLQDFFDSNPTLAKFNLTKPSPLPTGREFTFPMASGSSYTPQESFDVTMPLSVSLPKIKMSPTKAAGTKPSTDRKSRLTKSVLPPIGLPNQPTPPGATVLKTPLTDDTDRFTWTTTITDIDGGNGSSPDRLNRLPEIGEVSAMDSTEVSYSDVSDSDSGE</sequence>
<reference evidence="2" key="1">
    <citation type="submission" date="2021-05" db="EMBL/GenBank/DDBJ databases">
        <title>A free-living protist that lacks canonical eukaryotic 1 DNA replication and segregation systems.</title>
        <authorList>
            <person name="Salas-Leiva D.E."/>
            <person name="Tromer E.C."/>
            <person name="Curtis B.A."/>
            <person name="Jerlstrom-Hultqvist J."/>
            <person name="Kolisko M."/>
            <person name="Yi Z."/>
            <person name="Salas-Leiva J.S."/>
            <person name="Gallot-Lavallee L."/>
            <person name="Kops G.J.P.L."/>
            <person name="Archibald J.M."/>
            <person name="Simpson A.G.B."/>
            <person name="Roger A.J."/>
        </authorList>
    </citation>
    <scope>NUCLEOTIDE SEQUENCE</scope>
    <source>
        <strain evidence="2">BICM</strain>
    </source>
</reference>
<organism evidence="2 3">
    <name type="scientific">Carpediemonas membranifera</name>
    <dbReference type="NCBI Taxonomy" id="201153"/>
    <lineage>
        <taxon>Eukaryota</taxon>
        <taxon>Metamonada</taxon>
        <taxon>Carpediemonas-like organisms</taxon>
        <taxon>Carpediemonas</taxon>
    </lineage>
</organism>
<proteinExistence type="predicted"/>
<comment type="caution">
    <text evidence="2">The sequence shown here is derived from an EMBL/GenBank/DDBJ whole genome shotgun (WGS) entry which is preliminary data.</text>
</comment>
<accession>A0A8J6BAV4</accession>
<feature type="region of interest" description="Disordered" evidence="1">
    <location>
        <begin position="291"/>
        <end position="335"/>
    </location>
</feature>
<dbReference type="Proteomes" id="UP000717585">
    <property type="component" value="Unassembled WGS sequence"/>
</dbReference>
<feature type="region of interest" description="Disordered" evidence="1">
    <location>
        <begin position="144"/>
        <end position="171"/>
    </location>
</feature>
<dbReference type="EMBL" id="JAHDYR010000006">
    <property type="protein sequence ID" value="KAG9396407.1"/>
    <property type="molecule type" value="Genomic_DNA"/>
</dbReference>